<sequence>MRFEALTEDFARLTTELFGDAVDLPVENKSENRDEDQYSVEAVSLMQKTFSADFFLFNYPDLPG</sequence>
<dbReference type="EMBL" id="AWWI01000017">
    <property type="protein sequence ID" value="PIL21977.1"/>
    <property type="molecule type" value="Genomic_DNA"/>
</dbReference>
<comment type="caution">
    <text evidence="1">The sequence shown here is derived from an EMBL/GenBank/DDBJ whole genome shotgun (WGS) entry which is preliminary data.</text>
</comment>
<evidence type="ECO:0000313" key="2">
    <source>
        <dbReference type="Proteomes" id="UP000231259"/>
    </source>
</evidence>
<evidence type="ECO:0000313" key="1">
    <source>
        <dbReference type="EMBL" id="PIL21977.1"/>
    </source>
</evidence>
<reference evidence="1 2" key="1">
    <citation type="submission" date="2013-09" db="EMBL/GenBank/DDBJ databases">
        <title>Genome sequencing of Phaeobacter antarcticus sp. nov. SM1211.</title>
        <authorList>
            <person name="Zhang X.-Y."/>
            <person name="Liu C."/>
            <person name="Chen X.-L."/>
            <person name="Xie B.-B."/>
            <person name="Qin Q.-L."/>
            <person name="Rong J.-C."/>
            <person name="Zhang Y.-Z."/>
        </authorList>
    </citation>
    <scope>NUCLEOTIDE SEQUENCE [LARGE SCALE GENOMIC DNA]</scope>
    <source>
        <strain evidence="1 2">SM1211</strain>
    </source>
</reference>
<organism evidence="1 2">
    <name type="scientific">Puniceibacterium antarcticum</name>
    <dbReference type="NCBI Taxonomy" id="1206336"/>
    <lineage>
        <taxon>Bacteria</taxon>
        <taxon>Pseudomonadati</taxon>
        <taxon>Pseudomonadota</taxon>
        <taxon>Alphaproteobacteria</taxon>
        <taxon>Rhodobacterales</taxon>
        <taxon>Paracoccaceae</taxon>
        <taxon>Puniceibacterium</taxon>
    </lineage>
</organism>
<accession>A0A2G8RKA4</accession>
<proteinExistence type="predicted"/>
<keyword evidence="2" id="KW-1185">Reference proteome</keyword>
<dbReference type="Proteomes" id="UP000231259">
    <property type="component" value="Unassembled WGS sequence"/>
</dbReference>
<dbReference type="AlphaFoldDB" id="A0A2G8RKA4"/>
<gene>
    <name evidence="1" type="ORF">P775_01385</name>
</gene>
<name>A0A2G8RKA4_9RHOB</name>
<protein>
    <submittedName>
        <fullName evidence="1">Uncharacterized protein</fullName>
    </submittedName>
</protein>